<gene>
    <name evidence="2" type="ORF">CDCA_CDCA08G2403</name>
</gene>
<dbReference type="PANTHER" id="PTHR10933">
    <property type="entry name" value="IMMUNOGLOBULIN-BINDING PROTEIN 1"/>
    <property type="match status" value="1"/>
</dbReference>
<dbReference type="PANTHER" id="PTHR10933:SF9">
    <property type="entry name" value="IMMUNOGLOBULIN-BINDING PROTEIN 1"/>
    <property type="match status" value="1"/>
</dbReference>
<dbReference type="AlphaFoldDB" id="A0AAV9IWC1"/>
<organism evidence="2 3">
    <name type="scientific">Cyanidium caldarium</name>
    <name type="common">Red alga</name>
    <dbReference type="NCBI Taxonomy" id="2771"/>
    <lineage>
        <taxon>Eukaryota</taxon>
        <taxon>Rhodophyta</taxon>
        <taxon>Bangiophyceae</taxon>
        <taxon>Cyanidiales</taxon>
        <taxon>Cyanidiaceae</taxon>
        <taxon>Cyanidium</taxon>
    </lineage>
</organism>
<protein>
    <recommendedName>
        <fullName evidence="4">TAP42-like protein</fullName>
    </recommendedName>
</protein>
<dbReference type="GO" id="GO:0035303">
    <property type="term" value="P:regulation of dephosphorylation"/>
    <property type="evidence" value="ECO:0007669"/>
    <property type="project" value="TreeGrafter"/>
</dbReference>
<feature type="compositionally biased region" description="Acidic residues" evidence="1">
    <location>
        <begin position="346"/>
        <end position="356"/>
    </location>
</feature>
<comment type="caution">
    <text evidence="2">The sequence shown here is derived from an EMBL/GenBank/DDBJ whole genome shotgun (WGS) entry which is preliminary data.</text>
</comment>
<dbReference type="GO" id="GO:0009966">
    <property type="term" value="P:regulation of signal transduction"/>
    <property type="evidence" value="ECO:0007669"/>
    <property type="project" value="InterPro"/>
</dbReference>
<reference evidence="2 3" key="1">
    <citation type="submission" date="2022-07" db="EMBL/GenBank/DDBJ databases">
        <title>Genome-wide signatures of adaptation to extreme environments.</title>
        <authorList>
            <person name="Cho C.H."/>
            <person name="Yoon H.S."/>
        </authorList>
    </citation>
    <scope>NUCLEOTIDE SEQUENCE [LARGE SCALE GENOMIC DNA]</scope>
    <source>
        <strain evidence="2 3">DBV 063 E5</strain>
    </source>
</reference>
<feature type="region of interest" description="Disordered" evidence="1">
    <location>
        <begin position="325"/>
        <end position="382"/>
    </location>
</feature>
<dbReference type="GO" id="GO:0051721">
    <property type="term" value="F:protein phosphatase 2A binding"/>
    <property type="evidence" value="ECO:0007669"/>
    <property type="project" value="TreeGrafter"/>
</dbReference>
<dbReference type="Proteomes" id="UP001301350">
    <property type="component" value="Unassembled WGS sequence"/>
</dbReference>
<sequence length="382" mass="41841">MVTDSEALPLDVAFGVAAAAALGVDDCHQLEVAELQLVRETLAAAVEAGGRHGDAASVDDVPTMQLERWLLCTFYVAVMEDVLGSRLRADGVERGEFLRRRLEACRSAQSSYRSHAQRTQRLLASGSERGAGEQLWGDGADDGFDGEAALSAELARQRKIAIATQVRILRELAGRHAMIQRHSVQWRRAHSLTMLIAAAPLQRSVVDGEEMVREFLLRFARHSMWAARQATVDLSREMDALQHTLAPVDSGNTADNAAAAPVRAREGSQRSAANITFIPAGGATPVRFQSLGAWERHMAQAAANAAPKMTRPWDFGRSVVRSAEAPRVARRMPSPPPARANVGAEDGSESESDEEEQLRRARARDEWRDEHKLGEGNRYRRG</sequence>
<feature type="compositionally biased region" description="Basic and acidic residues" evidence="1">
    <location>
        <begin position="357"/>
        <end position="382"/>
    </location>
</feature>
<proteinExistence type="predicted"/>
<dbReference type="GO" id="GO:0005829">
    <property type="term" value="C:cytosol"/>
    <property type="evidence" value="ECO:0007669"/>
    <property type="project" value="TreeGrafter"/>
</dbReference>
<evidence type="ECO:0000313" key="3">
    <source>
        <dbReference type="Proteomes" id="UP001301350"/>
    </source>
</evidence>
<evidence type="ECO:0000313" key="2">
    <source>
        <dbReference type="EMBL" id="KAK4536378.1"/>
    </source>
</evidence>
<evidence type="ECO:0008006" key="4">
    <source>
        <dbReference type="Google" id="ProtNLM"/>
    </source>
</evidence>
<accession>A0AAV9IWC1</accession>
<keyword evidence="3" id="KW-1185">Reference proteome</keyword>
<dbReference type="InterPro" id="IPR007304">
    <property type="entry name" value="TAP46-like"/>
</dbReference>
<dbReference type="EMBL" id="JANCYW010000008">
    <property type="protein sequence ID" value="KAK4536378.1"/>
    <property type="molecule type" value="Genomic_DNA"/>
</dbReference>
<name>A0AAV9IWC1_CYACA</name>
<evidence type="ECO:0000256" key="1">
    <source>
        <dbReference type="SAM" id="MobiDB-lite"/>
    </source>
</evidence>